<name>A0A3E1Q8Y6_9FLAO</name>
<sequence>MKHVVVLIGLLVSLPTLSQENLEDLLAAGIEDAQRFATEYITPAAEGMIYNTANGWIQSAEVKKPLRFEISVVGNVSFVKDENKSFTLNTADYNNLYFRDASTVKQVATAFGENNPDIIVYAEVQDETGTFTEEVEFSLPQGLASANLDFLPTAFLQARFGVFKATELKVRYFPKIEREDVKTGLFGVGLQHEFTQWLPAESVFPVAISGLVSYNNLSGNYDFTDDSIVTGENQQFDVKQNSWLFQLQASTKLPVFNVYGGVGYVTGTSDFDVLGTYRVADGIPLVEDTSEFTDPFSVRTKVSGVKGTIGAKLKLGFFGLHADYNFSEFNTVTAGVHFGI</sequence>
<dbReference type="AlphaFoldDB" id="A0A3E1Q8Y6"/>
<dbReference type="OrthoDB" id="9775382at2"/>
<dbReference type="InterPro" id="IPR046495">
    <property type="entry name" value="DUF6588"/>
</dbReference>
<dbReference type="RefSeq" id="WP_117157623.1">
    <property type="nucleotide sequence ID" value="NZ_QVID01000001.1"/>
</dbReference>
<comment type="caution">
    <text evidence="1">The sequence shown here is derived from an EMBL/GenBank/DDBJ whole genome shotgun (WGS) entry which is preliminary data.</text>
</comment>
<gene>
    <name evidence="1" type="ORF">DZ858_00505</name>
</gene>
<reference evidence="1 2" key="1">
    <citation type="journal article" date="2007" name="Int. J. Syst. Evol. Microbiol.">
        <title>Marixanthomonas ophiurae gen. nov., sp. nov., a marine bacterium of the family Flavobacteriaceae isolated from a deep-sea brittle star.</title>
        <authorList>
            <person name="Romanenko L.A."/>
            <person name="Uchino M."/>
            <person name="Frolova G.M."/>
            <person name="Mikhailov V.V."/>
        </authorList>
    </citation>
    <scope>NUCLEOTIDE SEQUENCE [LARGE SCALE GENOMIC DNA]</scope>
    <source>
        <strain evidence="1 2">KMM 3046</strain>
    </source>
</reference>
<dbReference type="EMBL" id="QVID01000001">
    <property type="protein sequence ID" value="RFN58595.1"/>
    <property type="molecule type" value="Genomic_DNA"/>
</dbReference>
<protein>
    <submittedName>
        <fullName evidence="1">Uncharacterized protein</fullName>
    </submittedName>
</protein>
<proteinExistence type="predicted"/>
<dbReference type="Pfam" id="PF20230">
    <property type="entry name" value="DUF6588"/>
    <property type="match status" value="1"/>
</dbReference>
<keyword evidence="2" id="KW-1185">Reference proteome</keyword>
<dbReference type="Proteomes" id="UP000261082">
    <property type="component" value="Unassembled WGS sequence"/>
</dbReference>
<evidence type="ECO:0000313" key="2">
    <source>
        <dbReference type="Proteomes" id="UP000261082"/>
    </source>
</evidence>
<evidence type="ECO:0000313" key="1">
    <source>
        <dbReference type="EMBL" id="RFN58595.1"/>
    </source>
</evidence>
<organism evidence="1 2">
    <name type="scientific">Marixanthomonas ophiurae</name>
    <dbReference type="NCBI Taxonomy" id="387659"/>
    <lineage>
        <taxon>Bacteria</taxon>
        <taxon>Pseudomonadati</taxon>
        <taxon>Bacteroidota</taxon>
        <taxon>Flavobacteriia</taxon>
        <taxon>Flavobacteriales</taxon>
        <taxon>Flavobacteriaceae</taxon>
        <taxon>Marixanthomonas</taxon>
    </lineage>
</organism>
<accession>A0A3E1Q8Y6</accession>